<reference evidence="2 3" key="1">
    <citation type="journal article" date="2023" name="Arcadia Sci">
        <title>De novo assembly of a long-read Amblyomma americanum tick genome.</title>
        <authorList>
            <person name="Chou S."/>
            <person name="Poskanzer K.E."/>
            <person name="Rollins M."/>
            <person name="Thuy-Boun P.S."/>
        </authorList>
    </citation>
    <scope>NUCLEOTIDE SEQUENCE [LARGE SCALE GENOMIC DNA]</scope>
    <source>
        <strain evidence="2">F_SG_1</strain>
        <tissue evidence="2">Salivary glands</tissue>
    </source>
</reference>
<evidence type="ECO:0000259" key="1">
    <source>
        <dbReference type="Pfam" id="PF12937"/>
    </source>
</evidence>
<dbReference type="SUPFAM" id="SSF81383">
    <property type="entry name" value="F-box domain"/>
    <property type="match status" value="1"/>
</dbReference>
<evidence type="ECO:0000313" key="2">
    <source>
        <dbReference type="EMBL" id="KAK8787279.1"/>
    </source>
</evidence>
<accession>A0AAQ4FJ58</accession>
<proteinExistence type="predicted"/>
<comment type="caution">
    <text evidence="2">The sequence shown here is derived from an EMBL/GenBank/DDBJ whole genome shotgun (WGS) entry which is preliminary data.</text>
</comment>
<organism evidence="2 3">
    <name type="scientific">Amblyomma americanum</name>
    <name type="common">Lone star tick</name>
    <dbReference type="NCBI Taxonomy" id="6943"/>
    <lineage>
        <taxon>Eukaryota</taxon>
        <taxon>Metazoa</taxon>
        <taxon>Ecdysozoa</taxon>
        <taxon>Arthropoda</taxon>
        <taxon>Chelicerata</taxon>
        <taxon>Arachnida</taxon>
        <taxon>Acari</taxon>
        <taxon>Parasitiformes</taxon>
        <taxon>Ixodida</taxon>
        <taxon>Ixodoidea</taxon>
        <taxon>Ixodidae</taxon>
        <taxon>Amblyomminae</taxon>
        <taxon>Amblyomma</taxon>
    </lineage>
</organism>
<dbReference type="Pfam" id="PF12937">
    <property type="entry name" value="F-box-like"/>
    <property type="match status" value="1"/>
</dbReference>
<dbReference type="Proteomes" id="UP001321473">
    <property type="component" value="Unassembled WGS sequence"/>
</dbReference>
<gene>
    <name evidence="2" type="ORF">V5799_022945</name>
</gene>
<dbReference type="InterPro" id="IPR036047">
    <property type="entry name" value="F-box-like_dom_sf"/>
</dbReference>
<evidence type="ECO:0000313" key="3">
    <source>
        <dbReference type="Proteomes" id="UP001321473"/>
    </source>
</evidence>
<name>A0AAQ4FJ58_AMBAM</name>
<feature type="domain" description="F-box" evidence="1">
    <location>
        <begin position="45"/>
        <end position="90"/>
    </location>
</feature>
<keyword evidence="3" id="KW-1185">Reference proteome</keyword>
<dbReference type="EMBL" id="JARKHS020001962">
    <property type="protein sequence ID" value="KAK8787279.1"/>
    <property type="molecule type" value="Genomic_DNA"/>
</dbReference>
<protein>
    <recommendedName>
        <fullName evidence="1">F-box domain-containing protein</fullName>
    </recommendedName>
</protein>
<dbReference type="InterPro" id="IPR001810">
    <property type="entry name" value="F-box_dom"/>
</dbReference>
<dbReference type="AlphaFoldDB" id="A0AAQ4FJ58"/>
<sequence>MLVQSRELHTGLSDTACTCKMEDPEEATLHRAEDGRSTDEGPSLLCLPDLVLHKVCLQLSDPFDVLSLGCTCHQLHQLTASKSLWTRLALAWCRGMWHRLSLPSDSDPEDPKQWLLQVLHLCTKERRPTLKHCKFENGETWERIRRTRFDCKVAMLSCAYKGIDERVSPFVLLRRWVYDVALYNRQNPGMQFSGEKPVLGPDNVSELAALGRARQSDLRGRKQPNVHPRFYVSCAGTSVSSWTEDLFPSGPAGSICPILVCPFQRGYSFEWSGVDGLLTCVSQVLEQHLARACLDGRATLSWMASTIRLACESLEKAFFPYLRGAYDLWPVCPVGHAIISMAEEGWPDMAAWQVQLATLGLNWREVMSECAELLRKHETLDAIVDEARIRWRRSLLADIEAVLHCTCCDSPTVTRINLTDSDAIGGDNSRQDMAAAAFVSCSGVLVTWQLLGRGSY</sequence>